<keyword evidence="2" id="KW-1185">Reference proteome</keyword>
<reference evidence="1" key="1">
    <citation type="submission" date="2022-04" db="EMBL/GenBank/DDBJ databases">
        <title>Jade perch genome.</title>
        <authorList>
            <person name="Chao B."/>
        </authorList>
    </citation>
    <scope>NUCLEOTIDE SEQUENCE</scope>
    <source>
        <strain evidence="1">CB-2022</strain>
    </source>
</reference>
<organism evidence="1 2">
    <name type="scientific">Scortum barcoo</name>
    <name type="common">barcoo grunter</name>
    <dbReference type="NCBI Taxonomy" id="214431"/>
    <lineage>
        <taxon>Eukaryota</taxon>
        <taxon>Metazoa</taxon>
        <taxon>Chordata</taxon>
        <taxon>Craniata</taxon>
        <taxon>Vertebrata</taxon>
        <taxon>Euteleostomi</taxon>
        <taxon>Actinopterygii</taxon>
        <taxon>Neopterygii</taxon>
        <taxon>Teleostei</taxon>
        <taxon>Neoteleostei</taxon>
        <taxon>Acanthomorphata</taxon>
        <taxon>Eupercaria</taxon>
        <taxon>Centrarchiformes</taxon>
        <taxon>Terapontoidei</taxon>
        <taxon>Terapontidae</taxon>
        <taxon>Scortum</taxon>
    </lineage>
</organism>
<evidence type="ECO:0000313" key="2">
    <source>
        <dbReference type="Proteomes" id="UP000831701"/>
    </source>
</evidence>
<accession>A0ACB8WQZ3</accession>
<dbReference type="Proteomes" id="UP000831701">
    <property type="component" value="Chromosome 7"/>
</dbReference>
<evidence type="ECO:0000313" key="1">
    <source>
        <dbReference type="EMBL" id="KAI3370247.1"/>
    </source>
</evidence>
<protein>
    <submittedName>
        <fullName evidence="1">Uncharacterized protein</fullName>
    </submittedName>
</protein>
<dbReference type="EMBL" id="CM041537">
    <property type="protein sequence ID" value="KAI3370247.1"/>
    <property type="molecule type" value="Genomic_DNA"/>
</dbReference>
<sequence length="759" mass="86639">MSGMTASTTNYLWSLQDVLGQGATASVYKARNKKSGELVAVKVFNALSYNRPHEVQMREFEMLRKLNHSNIVRLYTVEELPSKQKVLVMEYCAGGSLLSVLEEPENAFGLPETEFLTVLQCVVQGMNHLRENGVVHRDIKPGNIMRQVGEDGKSVYKLTDFGAARELEDDEKFMSIYGTEEYLHPDMYERAVLRKPHQKCYGVSVDLWSIGVTFYHAATGSLPFTPYGGPRRNKPTMFKITTEKPMGAIAGIQRVADGPIEWSYHLPHSCQLSQGLMVQLVPVLAGILEADQERCWGFDQFFTATTDILQRQPFHLFSLQQAMAHCIYIHHYNTVSLFFEEVASQTGIGVQQQHLLYLGHELPLEGNMKVVNLPRTSPDRPLILLSYRPEANTGLPFREPEAPVIPPRFDVLADYNFSKVIVGVVHQYLRIVKLLHTHRELLLQGYYSYMMRLRRECGESMHSIALITVRLQACLNVEHRIHTLGHFPSENHSSADNSQKLKLFIFLCSYASVKGMSTQALLMPSTRFQSPWLLSLQVHEHLPIYAAGIQEFQNRLDHLQIEQAKLAETLANDKSCQKMEMLLQKITAIHQHYRKDRITGKLPYNDEQIHKFEKIHLLCHIKRVKSLCREDCMQRYKELLASTRTWSSVLLEMQTRLQDFGSFSTGLLADLEMSEQRQNKALDRIIFSLQSTRAGQQPGITPKDKDQMVSRMHHLKEEMEILVRELQCNNNIIERSSGSSELCRSSGAEPGQTFDAVTK</sequence>
<gene>
    <name evidence="1" type="ORF">L3Q82_025028</name>
</gene>
<comment type="caution">
    <text evidence="1">The sequence shown here is derived from an EMBL/GenBank/DDBJ whole genome shotgun (WGS) entry which is preliminary data.</text>
</comment>
<feature type="non-terminal residue" evidence="1">
    <location>
        <position position="759"/>
    </location>
</feature>
<proteinExistence type="predicted"/>
<name>A0ACB8WQZ3_9TELE</name>